<dbReference type="InterPro" id="IPR002168">
    <property type="entry name" value="Lipase_GDXG_HIS_AS"/>
</dbReference>
<keyword evidence="2 4" id="KW-0378">Hydrolase</keyword>
<dbReference type="PROSITE" id="PS01173">
    <property type="entry name" value="LIPASE_GDXG_HIS"/>
    <property type="match status" value="1"/>
</dbReference>
<evidence type="ECO:0000313" key="4">
    <source>
        <dbReference type="EMBL" id="MFC4375384.1"/>
    </source>
</evidence>
<proteinExistence type="inferred from homology"/>
<dbReference type="Gene3D" id="3.40.50.1820">
    <property type="entry name" value="alpha/beta hydrolase"/>
    <property type="match status" value="1"/>
</dbReference>
<dbReference type="SUPFAM" id="SSF53474">
    <property type="entry name" value="alpha/beta-Hydrolases"/>
    <property type="match status" value="1"/>
</dbReference>
<dbReference type="InterPro" id="IPR029058">
    <property type="entry name" value="AB_hydrolase_fold"/>
</dbReference>
<protein>
    <submittedName>
        <fullName evidence="4">Alpha/beta hydrolase</fullName>
    </submittedName>
</protein>
<dbReference type="Proteomes" id="UP001595844">
    <property type="component" value="Unassembled WGS sequence"/>
</dbReference>
<feature type="domain" description="Alpha/beta hydrolase fold-3" evidence="3">
    <location>
        <begin position="87"/>
        <end position="283"/>
    </location>
</feature>
<dbReference type="EMBL" id="JBHSDL010000014">
    <property type="protein sequence ID" value="MFC4375384.1"/>
    <property type="molecule type" value="Genomic_DNA"/>
</dbReference>
<accession>A0ABV8VH69</accession>
<reference evidence="5" key="1">
    <citation type="journal article" date="2019" name="Int. J. Syst. Evol. Microbiol.">
        <title>The Global Catalogue of Microorganisms (GCM) 10K type strain sequencing project: providing services to taxonomists for standard genome sequencing and annotation.</title>
        <authorList>
            <consortium name="The Broad Institute Genomics Platform"/>
            <consortium name="The Broad Institute Genome Sequencing Center for Infectious Disease"/>
            <person name="Wu L."/>
            <person name="Ma J."/>
        </authorList>
    </citation>
    <scope>NUCLEOTIDE SEQUENCE [LARGE SCALE GENOMIC DNA]</scope>
    <source>
        <strain evidence="5">IBRC-M 10490</strain>
    </source>
</reference>
<sequence>MRDFKIPLPLARAVLDPIFRVTLHSRLPVALQRALLDVGSLLQLLPDGAVVQPLQLGGRPAERVLAETAIPGSRTGAVAPERAAGAILYLHGGGYVVGSLTTHRSLVAHLARESSCAVYSLDYRLAPEHPFPAGLDDAEAAFLDLVDNVGYRPEQICLAGDSAGGGLSLALAQRLLERHQMTPAALGLIAPWTDPTEIPSKDRDLVINRAWSQACAAFYLGDGDATAAGYAPLTGNLIGLPPTYVQVDVSEMLHDQCSKLVSALRGAGVHVRFTETRGLWHVAQLQAALVTEAALALSELAEFLREAIQPVSINDLR</sequence>
<dbReference type="InterPro" id="IPR050300">
    <property type="entry name" value="GDXG_lipolytic_enzyme"/>
</dbReference>
<evidence type="ECO:0000259" key="3">
    <source>
        <dbReference type="Pfam" id="PF07859"/>
    </source>
</evidence>
<evidence type="ECO:0000256" key="1">
    <source>
        <dbReference type="ARBA" id="ARBA00010515"/>
    </source>
</evidence>
<dbReference type="PANTHER" id="PTHR48081">
    <property type="entry name" value="AB HYDROLASE SUPERFAMILY PROTEIN C4A8.06C"/>
    <property type="match status" value="1"/>
</dbReference>
<evidence type="ECO:0000313" key="5">
    <source>
        <dbReference type="Proteomes" id="UP001595844"/>
    </source>
</evidence>
<dbReference type="Pfam" id="PF07859">
    <property type="entry name" value="Abhydrolase_3"/>
    <property type="match status" value="1"/>
</dbReference>
<dbReference type="RefSeq" id="WP_378562000.1">
    <property type="nucleotide sequence ID" value="NZ_JBHSDL010000014.1"/>
</dbReference>
<dbReference type="GO" id="GO:0016787">
    <property type="term" value="F:hydrolase activity"/>
    <property type="evidence" value="ECO:0007669"/>
    <property type="project" value="UniProtKB-KW"/>
</dbReference>
<dbReference type="InterPro" id="IPR013094">
    <property type="entry name" value="AB_hydrolase_3"/>
</dbReference>
<evidence type="ECO:0000256" key="2">
    <source>
        <dbReference type="ARBA" id="ARBA00022801"/>
    </source>
</evidence>
<dbReference type="PANTHER" id="PTHR48081:SF30">
    <property type="entry name" value="ACETYL-HYDROLASE LIPR-RELATED"/>
    <property type="match status" value="1"/>
</dbReference>
<keyword evidence="5" id="KW-1185">Reference proteome</keyword>
<comment type="caution">
    <text evidence="4">The sequence shown here is derived from an EMBL/GenBank/DDBJ whole genome shotgun (WGS) entry which is preliminary data.</text>
</comment>
<organism evidence="4 5">
    <name type="scientific">Nocardia halotolerans</name>
    <dbReference type="NCBI Taxonomy" id="1755878"/>
    <lineage>
        <taxon>Bacteria</taxon>
        <taxon>Bacillati</taxon>
        <taxon>Actinomycetota</taxon>
        <taxon>Actinomycetes</taxon>
        <taxon>Mycobacteriales</taxon>
        <taxon>Nocardiaceae</taxon>
        <taxon>Nocardia</taxon>
    </lineage>
</organism>
<name>A0ABV8VH69_9NOCA</name>
<comment type="similarity">
    <text evidence="1">Belongs to the 'GDXG' lipolytic enzyme family.</text>
</comment>
<gene>
    <name evidence="4" type="ORF">ACFO5K_14885</name>
</gene>